<sequence>LVTGGSGFFGFRLVNHLLEQGYTVVTSVRSENPNKVKKLYNLQEKYRDKLSICIADLMVLNSFDKPCSKVDVVMHTATPVILDEIEDYENQLYKPAVQGTQNILDSCLKSNKVKVIIYTSSVGTMASHYPDPGVYNESSWQQVDKLEDSPYHYSKIQAEKLFLKFIEDNPKFRGIVINPGAIMGPYTNYELEMLSPYQVNNDFDNHVNNKIKLENYYKDYFPFIDVRDLAKAHELSMNNPNANGRFVL</sequence>
<dbReference type="Proteomes" id="UP000070444">
    <property type="component" value="Unassembled WGS sequence"/>
</dbReference>
<accession>A0A137P590</accession>
<dbReference type="STRING" id="796925.A0A137P590"/>
<comment type="similarity">
    <text evidence="2">Belongs to the NAD(P)-dependent epimerase/dehydratase family. Dihydroflavonol-4-reductase subfamily.</text>
</comment>
<feature type="non-terminal residue" evidence="4">
    <location>
        <position position="248"/>
    </location>
</feature>
<evidence type="ECO:0000259" key="3">
    <source>
        <dbReference type="Pfam" id="PF01370"/>
    </source>
</evidence>
<dbReference type="AlphaFoldDB" id="A0A137P590"/>
<dbReference type="GO" id="GO:0016616">
    <property type="term" value="F:oxidoreductase activity, acting on the CH-OH group of donors, NAD or NADP as acceptor"/>
    <property type="evidence" value="ECO:0007669"/>
    <property type="project" value="TreeGrafter"/>
</dbReference>
<keyword evidence="5" id="KW-1185">Reference proteome</keyword>
<dbReference type="PANTHER" id="PTHR10366">
    <property type="entry name" value="NAD DEPENDENT EPIMERASE/DEHYDRATASE"/>
    <property type="match status" value="1"/>
</dbReference>
<feature type="domain" description="NAD-dependent epimerase/dehydratase" evidence="3">
    <location>
        <begin position="1"/>
        <end position="243"/>
    </location>
</feature>
<dbReference type="EMBL" id="KQ964512">
    <property type="protein sequence ID" value="KXN70119.1"/>
    <property type="molecule type" value="Genomic_DNA"/>
</dbReference>
<name>A0A137P590_CONC2</name>
<evidence type="ECO:0000256" key="2">
    <source>
        <dbReference type="ARBA" id="ARBA00023445"/>
    </source>
</evidence>
<gene>
    <name evidence="4" type="ORF">CONCODRAFT_22115</name>
</gene>
<dbReference type="OrthoDB" id="2735536at2759"/>
<feature type="non-terminal residue" evidence="4">
    <location>
        <position position="1"/>
    </location>
</feature>
<evidence type="ECO:0000313" key="5">
    <source>
        <dbReference type="Proteomes" id="UP000070444"/>
    </source>
</evidence>
<dbReference type="SUPFAM" id="SSF51735">
    <property type="entry name" value="NAD(P)-binding Rossmann-fold domains"/>
    <property type="match status" value="1"/>
</dbReference>
<reference evidence="4 5" key="1">
    <citation type="journal article" date="2015" name="Genome Biol. Evol.">
        <title>Phylogenomic analyses indicate that early fungi evolved digesting cell walls of algal ancestors of land plants.</title>
        <authorList>
            <person name="Chang Y."/>
            <person name="Wang S."/>
            <person name="Sekimoto S."/>
            <person name="Aerts A.L."/>
            <person name="Choi C."/>
            <person name="Clum A."/>
            <person name="LaButti K.M."/>
            <person name="Lindquist E.A."/>
            <person name="Yee Ngan C."/>
            <person name="Ohm R.A."/>
            <person name="Salamov A.A."/>
            <person name="Grigoriev I.V."/>
            <person name="Spatafora J.W."/>
            <person name="Berbee M.L."/>
        </authorList>
    </citation>
    <scope>NUCLEOTIDE SEQUENCE [LARGE SCALE GENOMIC DNA]</scope>
    <source>
        <strain evidence="4 5">NRRL 28638</strain>
    </source>
</reference>
<proteinExistence type="inferred from homology"/>
<dbReference type="InterPro" id="IPR001509">
    <property type="entry name" value="Epimerase_deHydtase"/>
</dbReference>
<evidence type="ECO:0000256" key="1">
    <source>
        <dbReference type="ARBA" id="ARBA00023002"/>
    </source>
</evidence>
<protein>
    <submittedName>
        <fullName evidence="4">NAD(P)-binding protein</fullName>
    </submittedName>
</protein>
<dbReference type="PANTHER" id="PTHR10366:SF564">
    <property type="entry name" value="STEROL-4-ALPHA-CARBOXYLATE 3-DEHYDROGENASE, DECARBOXYLATING"/>
    <property type="match status" value="1"/>
</dbReference>
<dbReference type="InterPro" id="IPR050425">
    <property type="entry name" value="NAD(P)_dehydrat-like"/>
</dbReference>
<evidence type="ECO:0000313" key="4">
    <source>
        <dbReference type="EMBL" id="KXN70119.1"/>
    </source>
</evidence>
<dbReference type="Gene3D" id="3.40.50.720">
    <property type="entry name" value="NAD(P)-binding Rossmann-like Domain"/>
    <property type="match status" value="1"/>
</dbReference>
<keyword evidence="1" id="KW-0560">Oxidoreductase</keyword>
<organism evidence="4 5">
    <name type="scientific">Conidiobolus coronatus (strain ATCC 28846 / CBS 209.66 / NRRL 28638)</name>
    <name type="common">Delacroixia coronata</name>
    <dbReference type="NCBI Taxonomy" id="796925"/>
    <lineage>
        <taxon>Eukaryota</taxon>
        <taxon>Fungi</taxon>
        <taxon>Fungi incertae sedis</taxon>
        <taxon>Zoopagomycota</taxon>
        <taxon>Entomophthoromycotina</taxon>
        <taxon>Entomophthoromycetes</taxon>
        <taxon>Entomophthorales</taxon>
        <taxon>Ancylistaceae</taxon>
        <taxon>Conidiobolus</taxon>
    </lineage>
</organism>
<dbReference type="InterPro" id="IPR036291">
    <property type="entry name" value="NAD(P)-bd_dom_sf"/>
</dbReference>
<dbReference type="Pfam" id="PF01370">
    <property type="entry name" value="Epimerase"/>
    <property type="match status" value="1"/>
</dbReference>